<dbReference type="GO" id="GO:0045466">
    <property type="term" value="P:R7 cell differentiation"/>
    <property type="evidence" value="ECO:0007669"/>
    <property type="project" value="UniProtKB-ARBA"/>
</dbReference>
<keyword evidence="9" id="KW-0863">Zinc-finger</keyword>
<dbReference type="Gene3D" id="3.30.710.10">
    <property type="entry name" value="Potassium Channel Kv1.1, Chain A"/>
    <property type="match status" value="1"/>
</dbReference>
<evidence type="ECO:0000256" key="7">
    <source>
        <dbReference type="ARBA" id="ARBA00023242"/>
    </source>
</evidence>
<dbReference type="SMART" id="SM00355">
    <property type="entry name" value="ZnF_C2H2"/>
    <property type="match status" value="2"/>
</dbReference>
<dbReference type="InterPro" id="IPR000210">
    <property type="entry name" value="BTB/POZ_dom"/>
</dbReference>
<keyword evidence="6" id="KW-0804">Transcription</keyword>
<dbReference type="GO" id="GO:0008270">
    <property type="term" value="F:zinc ion binding"/>
    <property type="evidence" value="ECO:0007669"/>
    <property type="project" value="UniProtKB-KW"/>
</dbReference>
<comment type="subcellular location">
    <subcellularLocation>
        <location evidence="1">Nucleus</location>
    </subcellularLocation>
</comment>
<feature type="region of interest" description="Disordered" evidence="10">
    <location>
        <begin position="490"/>
        <end position="513"/>
    </location>
</feature>
<dbReference type="FunFam" id="3.30.710.10:FF:000091">
    <property type="entry name" value="Lola, isoform F"/>
    <property type="match status" value="1"/>
</dbReference>
<dbReference type="GeneID" id="115634485"/>
<dbReference type="InterPro" id="IPR051095">
    <property type="entry name" value="Dros_DevTransReg"/>
</dbReference>
<dbReference type="PANTHER" id="PTHR23110">
    <property type="entry name" value="BTB DOMAIN TRANSCRIPTION FACTOR"/>
    <property type="match status" value="1"/>
</dbReference>
<sequence length="872" mass="94123">MDDDQQFCLRWNNHQSTLISVFDTLLENETLVDCTLAAEGKFLKAHKVVLSACSPYFATLLQEQYDKHPIFILKDVKYQELRAMMDYMYRGEVNISQDQLAALLKAAESLQIKGLSDNRTGNAATAPKPESHHRGKLGGAYTLEQTKRARMATGAMDAQDVSGSREGSSSPSRRRRKVRRRSIENDAHDNSNSSVLQAAVVSNQSILQQTNTGLAASAMVATQMPASSSASNVAAASQVTTQPSSLTSTNVTKKTESAKLTSTAAQGAAATAAGGVNAGQQQQQTSDAINTDNVQTGGAQGAHVGAGGDVEDMDVVAAGGAAVHTGVVVKQLSATIEKSNHKQKNKDSSVSSAGSELVIEPKAEYDEDAHDENVEDLTLDEEDMTMEELDQTAGTSQGGEGSSQAYTTWQHDRSQDELGLMAAQDAQQRDPQDLSRKENTAPEIQRSLQRSILNVKREETKVVGGSRRKRLSVSEVSDMLFEFYKTKSAKAPKQQQLDQDELGKHGQISPTSAETLEPSSIAAIAVYGAASETASKNLLADEVMSTYKNPVGSAAAGTSFHPRFKYTQKPAVGAKVPPVLGLETGISAIPTSVLVVNKAVAGQTPDVPTAAGLINKPQAAVIAEALMRNGLHSFQQQLRAQEILRQHTPQDQTDSSNDVTPTKILENLLRKQQERDMRNSECENEPGSSTEDEDDARFHAFDDIHLMEQQAGVGKFANSSLNMYAANSGASPAMFDAQAQAFRNLEFNLSDYGGSSSNGSTTSPNGIGLDGEPVYECRHCGKKYRWKSTLRRHENVECGGKEPSHQCPYCPYKSKQRGNLGVHVRKHHTDLPQLPSKRRSKYSMKMEGGVSVNISGSISEDSQGKLIIDCNK</sequence>
<evidence type="ECO:0000256" key="4">
    <source>
        <dbReference type="ARBA" id="ARBA00022902"/>
    </source>
</evidence>
<evidence type="ECO:0000256" key="6">
    <source>
        <dbReference type="ARBA" id="ARBA00023163"/>
    </source>
</evidence>
<dbReference type="Pfam" id="PF00651">
    <property type="entry name" value="BTB"/>
    <property type="match status" value="1"/>
</dbReference>
<evidence type="ECO:0000256" key="1">
    <source>
        <dbReference type="ARBA" id="ARBA00004123"/>
    </source>
</evidence>
<dbReference type="AlphaFoldDB" id="A0A6J2UI20"/>
<evidence type="ECO:0000256" key="8">
    <source>
        <dbReference type="ARBA" id="ARBA00037382"/>
    </source>
</evidence>
<evidence type="ECO:0000259" key="11">
    <source>
        <dbReference type="PROSITE" id="PS50097"/>
    </source>
</evidence>
<dbReference type="SUPFAM" id="SSF57667">
    <property type="entry name" value="beta-beta-alpha zinc fingers"/>
    <property type="match status" value="1"/>
</dbReference>
<dbReference type="InterPro" id="IPR013087">
    <property type="entry name" value="Znf_C2H2_type"/>
</dbReference>
<dbReference type="GO" id="GO:0061061">
    <property type="term" value="P:muscle structure development"/>
    <property type="evidence" value="ECO:0007669"/>
    <property type="project" value="UniProtKB-ARBA"/>
</dbReference>
<dbReference type="PROSITE" id="PS50097">
    <property type="entry name" value="BTB"/>
    <property type="match status" value="1"/>
</dbReference>
<keyword evidence="13" id="KW-1185">Reference proteome</keyword>
<dbReference type="PANTHER" id="PTHR23110:SF111">
    <property type="entry name" value="LONGITUDINALS LACKING PROTEIN, ISOFORMS F_I_K_T"/>
    <property type="match status" value="1"/>
</dbReference>
<dbReference type="GO" id="GO:0006357">
    <property type="term" value="P:regulation of transcription by RNA polymerase II"/>
    <property type="evidence" value="ECO:0007669"/>
    <property type="project" value="TreeGrafter"/>
</dbReference>
<dbReference type="PROSITE" id="PS50157">
    <property type="entry name" value="ZINC_FINGER_C2H2_2"/>
    <property type="match status" value="1"/>
</dbReference>
<evidence type="ECO:0000256" key="10">
    <source>
        <dbReference type="SAM" id="MobiDB-lite"/>
    </source>
</evidence>
<evidence type="ECO:0000313" key="13">
    <source>
        <dbReference type="Proteomes" id="UP000504634"/>
    </source>
</evidence>
<evidence type="ECO:0000256" key="5">
    <source>
        <dbReference type="ARBA" id="ARBA00023015"/>
    </source>
</evidence>
<feature type="domain" description="C2H2-type" evidence="12">
    <location>
        <begin position="775"/>
        <end position="802"/>
    </location>
</feature>
<dbReference type="RefSeq" id="XP_030388086.1">
    <property type="nucleotide sequence ID" value="XM_030532226.1"/>
</dbReference>
<feature type="region of interest" description="Disordered" evidence="10">
    <location>
        <begin position="423"/>
        <end position="444"/>
    </location>
</feature>
<dbReference type="GO" id="GO:0005634">
    <property type="term" value="C:nucleus"/>
    <property type="evidence" value="ECO:0007669"/>
    <property type="project" value="UniProtKB-SubCell"/>
</dbReference>
<gene>
    <name evidence="14" type="primary">LOC115634485</name>
</gene>
<dbReference type="GO" id="GO:0042051">
    <property type="term" value="P:compound eye photoreceptor development"/>
    <property type="evidence" value="ECO:0007669"/>
    <property type="project" value="UniProtKB-ARBA"/>
</dbReference>
<evidence type="ECO:0000256" key="9">
    <source>
        <dbReference type="PROSITE-ProRule" id="PRU00042"/>
    </source>
</evidence>
<dbReference type="Proteomes" id="UP000504634">
    <property type="component" value="Unplaced"/>
</dbReference>
<dbReference type="GO" id="GO:0045165">
    <property type="term" value="P:cell fate commitment"/>
    <property type="evidence" value="ECO:0007669"/>
    <property type="project" value="UniProtKB-ARBA"/>
</dbReference>
<keyword evidence="2" id="KW-0217">Developmental protein</keyword>
<proteinExistence type="predicted"/>
<feature type="region of interest" description="Disordered" evidence="10">
    <location>
        <begin position="337"/>
        <end position="372"/>
    </location>
</feature>
<protein>
    <submittedName>
        <fullName evidence="14">Longitudinals lacking protein isoform X3</fullName>
    </submittedName>
</protein>
<evidence type="ECO:0000259" key="12">
    <source>
        <dbReference type="PROSITE" id="PS50157"/>
    </source>
</evidence>
<keyword evidence="9" id="KW-0479">Metal-binding</keyword>
<evidence type="ECO:0000256" key="3">
    <source>
        <dbReference type="ARBA" id="ARBA00022782"/>
    </source>
</evidence>
<keyword evidence="3" id="KW-0221">Differentiation</keyword>
<keyword evidence="4" id="KW-0524">Neurogenesis</keyword>
<accession>A0A6J2UI20</accession>
<name>A0A6J2UI20_DROLE</name>
<feature type="compositionally biased region" description="Basic and acidic residues" evidence="10">
    <location>
        <begin position="427"/>
        <end position="440"/>
    </location>
</feature>
<evidence type="ECO:0000256" key="2">
    <source>
        <dbReference type="ARBA" id="ARBA00022473"/>
    </source>
</evidence>
<feature type="compositionally biased region" description="Basic and acidic residues" evidence="10">
    <location>
        <begin position="671"/>
        <end position="681"/>
    </location>
</feature>
<dbReference type="SUPFAM" id="SSF54695">
    <property type="entry name" value="POZ domain"/>
    <property type="match status" value="1"/>
</dbReference>
<evidence type="ECO:0000313" key="14">
    <source>
        <dbReference type="RefSeq" id="XP_030388086.1"/>
    </source>
</evidence>
<keyword evidence="9" id="KW-0862">Zinc</keyword>
<organism evidence="13 14">
    <name type="scientific">Drosophila lebanonensis</name>
    <name type="common">Fruit fly</name>
    <name type="synonym">Scaptodrosophila lebanonensis</name>
    <dbReference type="NCBI Taxonomy" id="7225"/>
    <lineage>
        <taxon>Eukaryota</taxon>
        <taxon>Metazoa</taxon>
        <taxon>Ecdysozoa</taxon>
        <taxon>Arthropoda</taxon>
        <taxon>Hexapoda</taxon>
        <taxon>Insecta</taxon>
        <taxon>Pterygota</taxon>
        <taxon>Neoptera</taxon>
        <taxon>Endopterygota</taxon>
        <taxon>Diptera</taxon>
        <taxon>Brachycera</taxon>
        <taxon>Muscomorpha</taxon>
        <taxon>Ephydroidea</taxon>
        <taxon>Drosophilidae</taxon>
        <taxon>Scaptodrosophila</taxon>
    </lineage>
</organism>
<dbReference type="InterPro" id="IPR036236">
    <property type="entry name" value="Znf_C2H2_sf"/>
</dbReference>
<dbReference type="GO" id="GO:0048477">
    <property type="term" value="P:oogenesis"/>
    <property type="evidence" value="ECO:0007669"/>
    <property type="project" value="UniProtKB-ARBA"/>
</dbReference>
<dbReference type="InterPro" id="IPR011333">
    <property type="entry name" value="SKP1/BTB/POZ_sf"/>
</dbReference>
<dbReference type="Gene3D" id="3.30.160.60">
    <property type="entry name" value="Classic Zinc Finger"/>
    <property type="match status" value="1"/>
</dbReference>
<dbReference type="GO" id="GO:0002009">
    <property type="term" value="P:morphogenesis of an epithelium"/>
    <property type="evidence" value="ECO:0007669"/>
    <property type="project" value="UniProtKB-ARBA"/>
</dbReference>
<dbReference type="CDD" id="cd18315">
    <property type="entry name" value="BTB_POZ_BAB-like"/>
    <property type="match status" value="1"/>
</dbReference>
<dbReference type="SMART" id="SM00225">
    <property type="entry name" value="BTB"/>
    <property type="match status" value="1"/>
</dbReference>
<keyword evidence="5" id="KW-0805">Transcription regulation</keyword>
<feature type="compositionally biased region" description="Low complexity" evidence="10">
    <location>
        <begin position="162"/>
        <end position="171"/>
    </location>
</feature>
<feature type="domain" description="BTB" evidence="11">
    <location>
        <begin position="32"/>
        <end position="97"/>
    </location>
</feature>
<keyword evidence="7" id="KW-0539">Nucleus</keyword>
<feature type="region of interest" description="Disordered" evidence="10">
    <location>
        <begin position="671"/>
        <end position="694"/>
    </location>
</feature>
<feature type="region of interest" description="Disordered" evidence="10">
    <location>
        <begin position="117"/>
        <end position="195"/>
    </location>
</feature>
<reference evidence="14" key="1">
    <citation type="submission" date="2025-08" db="UniProtKB">
        <authorList>
            <consortium name="RefSeq"/>
        </authorList>
    </citation>
    <scope>IDENTIFICATION</scope>
    <source>
        <strain evidence="14">11010-0011.00</strain>
        <tissue evidence="14">Whole body</tissue>
    </source>
</reference>
<comment type="function">
    <text evidence="8">Putative transcription factor required for axon growth and guidance in the central and peripheral nervous systems. Repels CNS axons away from the midline by promoting the expression of the midline repellent sli and its receptor robo.</text>
</comment>